<reference evidence="2 3" key="1">
    <citation type="journal article" date="2009" name="Nature">
        <title>Evolution of pathogenicity and sexual reproduction in eight Candida genomes.</title>
        <authorList>
            <person name="Butler G."/>
            <person name="Rasmussen M.D."/>
            <person name="Lin M.F."/>
            <person name="Santos M.A."/>
            <person name="Sakthikumar S."/>
            <person name="Munro C.A."/>
            <person name="Rheinbay E."/>
            <person name="Grabherr M."/>
            <person name="Forche A."/>
            <person name="Reedy J.L."/>
            <person name="Agrafioti I."/>
            <person name="Arnaud M.B."/>
            <person name="Bates S."/>
            <person name="Brown A.J."/>
            <person name="Brunke S."/>
            <person name="Costanzo M.C."/>
            <person name="Fitzpatrick D.A."/>
            <person name="de Groot P.W."/>
            <person name="Harris D."/>
            <person name="Hoyer L.L."/>
            <person name="Hube B."/>
            <person name="Klis F.M."/>
            <person name="Kodira C."/>
            <person name="Lennard N."/>
            <person name="Logue M.E."/>
            <person name="Martin R."/>
            <person name="Neiman A.M."/>
            <person name="Nikolaou E."/>
            <person name="Quail M.A."/>
            <person name="Quinn J."/>
            <person name="Santos M.C."/>
            <person name="Schmitzberger F.F."/>
            <person name="Sherlock G."/>
            <person name="Shah P."/>
            <person name="Silverstein K.A."/>
            <person name="Skrzypek M.S."/>
            <person name="Soll D."/>
            <person name="Staggs R."/>
            <person name="Stansfield I."/>
            <person name="Stumpf M.P."/>
            <person name="Sudbery P.E."/>
            <person name="Srikantha T."/>
            <person name="Zeng Q."/>
            <person name="Berman J."/>
            <person name="Berriman M."/>
            <person name="Heitman J."/>
            <person name="Gow N.A."/>
            <person name="Lorenz M.C."/>
            <person name="Birren B.W."/>
            <person name="Kellis M."/>
            <person name="Cuomo C.A."/>
        </authorList>
    </citation>
    <scope>NUCLEOTIDE SEQUENCE [LARGE SCALE GENOMIC DNA]</scope>
    <source>
        <strain evidence="3">ATCC 6260 / CBS 566 / DSM 6381 / JCM 1539 / NBRC 10279 / NRRL Y-324</strain>
    </source>
</reference>
<dbReference type="InParanoid" id="A5DP68"/>
<feature type="region of interest" description="Disordered" evidence="1">
    <location>
        <begin position="51"/>
        <end position="102"/>
    </location>
</feature>
<dbReference type="EMBL" id="CH408160">
    <property type="protein sequence ID" value="EDK40971.2"/>
    <property type="molecule type" value="Genomic_DNA"/>
</dbReference>
<dbReference type="GO" id="GO:0035859">
    <property type="term" value="C:Seh1-associated complex"/>
    <property type="evidence" value="ECO:0007669"/>
    <property type="project" value="TreeGrafter"/>
</dbReference>
<gene>
    <name evidence="2" type="ORF">PGUG_05069</name>
</gene>
<dbReference type="GeneID" id="5124651"/>
<dbReference type="VEuPathDB" id="FungiDB:PGUG_05069"/>
<dbReference type="GO" id="GO:0005774">
    <property type="term" value="C:vacuolar membrane"/>
    <property type="evidence" value="ECO:0007669"/>
    <property type="project" value="TreeGrafter"/>
</dbReference>
<dbReference type="PANTHER" id="PTHR46170">
    <property type="entry name" value="GATOR COMPLEX PROTEIN WDR59"/>
    <property type="match status" value="1"/>
</dbReference>
<feature type="region of interest" description="Disordered" evidence="1">
    <location>
        <begin position="143"/>
        <end position="168"/>
    </location>
</feature>
<dbReference type="GO" id="GO:0035591">
    <property type="term" value="F:signaling adaptor activity"/>
    <property type="evidence" value="ECO:0007669"/>
    <property type="project" value="TreeGrafter"/>
</dbReference>
<dbReference type="eggNOG" id="KOG0309">
    <property type="taxonomic scope" value="Eukaryota"/>
</dbReference>
<sequence>MPKRVRSSLSHTGQLVCFFVPKRTDDDESKNFQKFNIFKFADGELSVKNRHHESKGQTIHLEAQSSEEISSSDGESDSEGPIGISDKEADDSSETSDDSFSQDWNDIMEDERRNNARIPGLFQTSLGLGNRYVAEQKSSLKRFTSQGDGSVNKTSLHDSIVTPSAKKSKKSKKSTNIVGIFDFSHLLPDKYELACKYRISGDRPDVLAKYNGDVAASCGYSELAEVWNVLSILLSNASSTNGVMESQFMQSSLSKQRNFYWGNHPFGHSGLIKDIFEYFERRGSIQMLVTMSCVLFERPNYISNYDPGHTPQIAKRRSLSSTPMVRQSPLEGSSVERRMAENGSYMTTPVISTPIPFSDYSSPRHYERSINSSVGSSYRESFSEASTMRRAGQGLNLFDDSKAREDGRKSHHKVDKFDNQNEHINRELEENSEVTIEMCNVDDLDLFETRHSRSLLDSQDCEKIRLYREHYADMLFSWGLPVHRILVLKFSYPDGEVNRSSSSPHRAQIKLRFK</sequence>
<organism evidence="2 3">
    <name type="scientific">Meyerozyma guilliermondii (strain ATCC 6260 / CBS 566 / DSM 6381 / JCM 1539 / NBRC 10279 / NRRL Y-324)</name>
    <name type="common">Yeast</name>
    <name type="synonym">Candida guilliermondii</name>
    <dbReference type="NCBI Taxonomy" id="294746"/>
    <lineage>
        <taxon>Eukaryota</taxon>
        <taxon>Fungi</taxon>
        <taxon>Dikarya</taxon>
        <taxon>Ascomycota</taxon>
        <taxon>Saccharomycotina</taxon>
        <taxon>Pichiomycetes</taxon>
        <taxon>Debaryomycetaceae</taxon>
        <taxon>Meyerozyma</taxon>
    </lineage>
</organism>
<proteinExistence type="predicted"/>
<evidence type="ECO:0000313" key="2">
    <source>
        <dbReference type="EMBL" id="EDK40971.2"/>
    </source>
</evidence>
<dbReference type="KEGG" id="pgu:PGUG_05069"/>
<dbReference type="InterPro" id="IPR049567">
    <property type="entry name" value="WDR59-like"/>
</dbReference>
<name>A5DP68_PICGU</name>
<dbReference type="PANTHER" id="PTHR46170:SF1">
    <property type="entry name" value="GATOR COMPLEX PROTEIN WDR59"/>
    <property type="match status" value="1"/>
</dbReference>
<dbReference type="STRING" id="294746.A5DP68"/>
<evidence type="ECO:0000256" key="1">
    <source>
        <dbReference type="SAM" id="MobiDB-lite"/>
    </source>
</evidence>
<dbReference type="HOGENOM" id="CLU_530599_0_0_1"/>
<dbReference type="Proteomes" id="UP000001997">
    <property type="component" value="Unassembled WGS sequence"/>
</dbReference>
<keyword evidence="3" id="KW-1185">Reference proteome</keyword>
<feature type="compositionally biased region" description="Acidic residues" evidence="1">
    <location>
        <begin position="88"/>
        <end position="97"/>
    </location>
</feature>
<dbReference type="AlphaFoldDB" id="A5DP68"/>
<dbReference type="OrthoDB" id="311712at2759"/>
<accession>A5DP68</accession>
<evidence type="ECO:0000313" key="3">
    <source>
        <dbReference type="Proteomes" id="UP000001997"/>
    </source>
</evidence>
<dbReference type="RefSeq" id="XP_001483114.2">
    <property type="nucleotide sequence ID" value="XM_001483064.1"/>
</dbReference>
<dbReference type="GO" id="GO:0034198">
    <property type="term" value="P:cellular response to amino acid starvation"/>
    <property type="evidence" value="ECO:0007669"/>
    <property type="project" value="TreeGrafter"/>
</dbReference>
<protein>
    <submittedName>
        <fullName evidence="2">Uncharacterized protein</fullName>
    </submittedName>
</protein>
<dbReference type="GO" id="GO:1904263">
    <property type="term" value="P:positive regulation of TORC1 signaling"/>
    <property type="evidence" value="ECO:0007669"/>
    <property type="project" value="TreeGrafter"/>
</dbReference>
<feature type="compositionally biased region" description="Polar residues" evidence="1">
    <location>
        <begin position="143"/>
        <end position="154"/>
    </location>
</feature>
<feature type="non-terminal residue" evidence="2">
    <location>
        <position position="514"/>
    </location>
</feature>